<comment type="caution">
    <text evidence="1">The sequence shown here is derived from an EMBL/GenBank/DDBJ whole genome shotgun (WGS) entry which is preliminary data.</text>
</comment>
<dbReference type="EMBL" id="LUTY01001124">
    <property type="protein sequence ID" value="OAD22173.1"/>
    <property type="molecule type" value="Genomic_DNA"/>
</dbReference>
<reference evidence="1 2" key="1">
    <citation type="submission" date="2016-05" db="EMBL/GenBank/DDBJ databases">
        <title>Single-cell genome of chain-forming Candidatus Thiomargarita nelsonii and comparison to other large sulfur-oxidizing bacteria.</title>
        <authorList>
            <person name="Winkel M."/>
            <person name="Salman V."/>
            <person name="Woyke T."/>
            <person name="Schulz-Vogt H."/>
            <person name="Richter M."/>
            <person name="Flood B."/>
            <person name="Bailey J."/>
            <person name="Amann R."/>
            <person name="Mussmann M."/>
        </authorList>
    </citation>
    <scope>NUCLEOTIDE SEQUENCE [LARGE SCALE GENOMIC DNA]</scope>
    <source>
        <strain evidence="1 2">THI036</strain>
    </source>
</reference>
<accession>A0A176S297</accession>
<evidence type="ECO:0000313" key="1">
    <source>
        <dbReference type="EMBL" id="OAD22173.1"/>
    </source>
</evidence>
<dbReference type="Proteomes" id="UP000076962">
    <property type="component" value="Unassembled WGS sequence"/>
</dbReference>
<keyword evidence="2" id="KW-1185">Reference proteome</keyword>
<name>A0A176S297_9GAMM</name>
<sequence length="54" mass="6317">MKFGYPIFSFAATILDPDKALHRAKPNPLDCLHDEWLKYVAQLQAFFHLPQYPL</sequence>
<proteinExistence type="predicted"/>
<evidence type="ECO:0000313" key="2">
    <source>
        <dbReference type="Proteomes" id="UP000076962"/>
    </source>
</evidence>
<protein>
    <submittedName>
        <fullName evidence="1">Uncharacterized protein</fullName>
    </submittedName>
</protein>
<dbReference type="AlphaFoldDB" id="A0A176S297"/>
<organism evidence="1 2">
    <name type="scientific">Candidatus Thiomargarita nelsonii</name>
    <dbReference type="NCBI Taxonomy" id="1003181"/>
    <lineage>
        <taxon>Bacteria</taxon>
        <taxon>Pseudomonadati</taxon>
        <taxon>Pseudomonadota</taxon>
        <taxon>Gammaproteobacteria</taxon>
        <taxon>Thiotrichales</taxon>
        <taxon>Thiotrichaceae</taxon>
        <taxon>Thiomargarita</taxon>
    </lineage>
</organism>
<gene>
    <name evidence="1" type="ORF">THIOM_002035</name>
</gene>